<feature type="coiled-coil region" evidence="4">
    <location>
        <begin position="781"/>
        <end position="905"/>
    </location>
</feature>
<evidence type="ECO:0000256" key="2">
    <source>
        <dbReference type="ARBA" id="ARBA00022771"/>
    </source>
</evidence>
<gene>
    <name evidence="5" type="ORF">OEV82_01790</name>
</gene>
<evidence type="ECO:0008006" key="7">
    <source>
        <dbReference type="Google" id="ProtNLM"/>
    </source>
</evidence>
<comment type="caution">
    <text evidence="5">The sequence shown here is derived from an EMBL/GenBank/DDBJ whole genome shotgun (WGS) entry which is preliminary data.</text>
</comment>
<keyword evidence="3" id="KW-0862">Zinc</keyword>
<feature type="coiled-coil region" evidence="4">
    <location>
        <begin position="944"/>
        <end position="1016"/>
    </location>
</feature>
<accession>A0ABT2WCI1</accession>
<name>A0ABT2WCI1_9BACI</name>
<dbReference type="EMBL" id="JAOUSE010000003">
    <property type="protein sequence ID" value="MCU9593187.1"/>
    <property type="molecule type" value="Genomic_DNA"/>
</dbReference>
<feature type="coiled-coil region" evidence="4">
    <location>
        <begin position="295"/>
        <end position="411"/>
    </location>
</feature>
<dbReference type="RefSeq" id="WP_263060804.1">
    <property type="nucleotide sequence ID" value="NZ_JAOUSE010000003.1"/>
</dbReference>
<evidence type="ECO:0000256" key="1">
    <source>
        <dbReference type="ARBA" id="ARBA00022723"/>
    </source>
</evidence>
<dbReference type="PANTHER" id="PTHR23163">
    <property type="entry name" value="RING FINGER PROTEIN-RELATED"/>
    <property type="match status" value="1"/>
</dbReference>
<organism evidence="5 6">
    <name type="scientific">Pallidibacillus thermolactis</name>
    <dbReference type="NCBI Taxonomy" id="251051"/>
    <lineage>
        <taxon>Bacteria</taxon>
        <taxon>Bacillati</taxon>
        <taxon>Bacillota</taxon>
        <taxon>Bacilli</taxon>
        <taxon>Bacillales</taxon>
        <taxon>Bacillaceae</taxon>
        <taxon>Pallidibacillus</taxon>
    </lineage>
</organism>
<proteinExistence type="predicted"/>
<feature type="coiled-coil region" evidence="4">
    <location>
        <begin position="1051"/>
        <end position="1095"/>
    </location>
</feature>
<evidence type="ECO:0000256" key="4">
    <source>
        <dbReference type="SAM" id="Coils"/>
    </source>
</evidence>
<keyword evidence="4" id="KW-0175">Coiled coil</keyword>
<dbReference type="InterPro" id="IPR013956">
    <property type="entry name" value="E3_ubiquit_lig_Bre1"/>
</dbReference>
<dbReference type="Proteomes" id="UP001208656">
    <property type="component" value="Unassembled WGS sequence"/>
</dbReference>
<evidence type="ECO:0000313" key="5">
    <source>
        <dbReference type="EMBL" id="MCU9593187.1"/>
    </source>
</evidence>
<keyword evidence="1" id="KW-0479">Metal-binding</keyword>
<protein>
    <recommendedName>
        <fullName evidence="7">Chromosome segregation ATPase</fullName>
    </recommendedName>
</protein>
<keyword evidence="6" id="KW-1185">Reference proteome</keyword>
<evidence type="ECO:0000313" key="6">
    <source>
        <dbReference type="Proteomes" id="UP001208656"/>
    </source>
</evidence>
<dbReference type="PANTHER" id="PTHR23163:SF0">
    <property type="entry name" value="E3 UBIQUITIN-PROTEIN LIGASE BRE1"/>
    <property type="match status" value="1"/>
</dbReference>
<sequence>MPAINKIRLTNVVYEEGKKRYNDEVFLFDGYNGAILLENGGGKTVFIQTVLQAVIPHTDLADRKIKNTLVLENAPAHIAIEWLLNDKPRRYLVTAVTLFMTKDGLDSLRYVYEYGPGDEHGIEEIPFVRRGKDGNRPADRGEMQDYYSHMKDRFPLVAHTFSTIKDYRKFIEEQYHIIVNEWDSIVKINSTEGGVETFFENCKTTTQLFDRLLIPTVEDSIAGHNPNLFADMFEKQLDSLKRYKKLKETIEENKRIQEQLEKYVQTFEKLHLARQNYEKSKQKAKGIWEEIHIQKSEVTAAQQNLEELLQGWEQKNKRYEIKQASYQIAVEQEKFDRLREEFEQVNADYHSKKEELDTYNKEFFSLKLAQCKQELRQHEEEITYVESEMDKLTEKEELHDLEIQLEQANQALLGYFLKTMEEIQDEIKGLQYELNPILDYIEKIQQEIDSNRKLEQMKQQDLAGVRTTIETRTGDMKKLEQSLLANPEQEQVYIELEKWRNRYHFLDEEIIRLESEKKSKNKEIIELDQRIERQKDEKNDLTNELRLIVTATNQIEAEQSEVIKQLSSLRPQWSTLDSVYEHEQSIENRLMETVEKLNREKEEYLYKERVAYRLVDDYQEQVTFFSDPVIEKRIKTWKNQLDYCVTGIEYLQGLDEKDYQNKVDYPLWAVTLVTTKKSKPTLQKKIEEIADQLRFPIQILTTEEAALIQKETKQEEFAWITPSHWEMGLNDETFEQWKQEILVEAKKSKTERVAKENELKQWEKGLHTFRQFVQKYPYEKVTDLHTKQSELMRDIEELDRQINHSIQTKDGLLQQIEQIEQTVKQHRDEMQGLERKIEKAYEYVKYRQEVADAKASEKLLLEEIAEIQNRVKRLETQLKDYAEQKEFLEERKRDLEAEIRSIEKSDEYDEVRSLTPVYTNESKKIIQDKIRTLQYKLHEINTSYGELQVRLKSAQDNVERLTREMKELREESSDLDENLVFPTDGEELIQKLNVKIKEVKEELSRLQRQVQEKASARDVQKGAWQSKVQSFEDVYHGVEIVTFTDPLDKVKVDLQQEKKALRDEKKYIDEQMHQVERERNSIHDAERLLERYIEKHHFNAPQVEAISLSVDEKTEFTYNRKKFARVTINELENRSQQVDHEEEHVGKQKQAFKQFCTTITDYRLQKMAENGVEYKTTYEDLLDFKKNMMLNIERTTNYANESIRREDEELQAYINRIHAHLKTVVEELKHIPKNTKIKVDGQWKMIYEFKIPEWQEEEGKQRIRNHIDWILKQLESDRYLKEDDVQDEAKIRKDLEMWLQTKQLLQIVMNNEAMKVSCRKVTNENKVTTRSYSWEQSNVWSGGEKWSKNMTLFLGLLNYVAEKKTHQQKRMKHNRAVILDNPFGKASSDHVLNPVFFVAEQLGFQIIALTAHAEGKFLQDYFPIIYSCRLRDSKDSEKQIMTKEKWLHRAYFQDHEPETLERLAETEQMTLF</sequence>
<reference evidence="5 6" key="1">
    <citation type="submission" date="2022-10" db="EMBL/GenBank/DDBJ databases">
        <title>Description of Fervidibacillus gen. nov. in the family Fervidibacillaceae fam. nov. with two species, Fervidibacillus albus sp. nov., and Fervidibacillus halotolerans sp. nov., isolated from tidal flat sediments.</title>
        <authorList>
            <person name="Kwon K.K."/>
            <person name="Yang S.-H."/>
        </authorList>
    </citation>
    <scope>NUCLEOTIDE SEQUENCE [LARGE SCALE GENOMIC DNA]</scope>
    <source>
        <strain evidence="5 6">DSM 23332</strain>
    </source>
</reference>
<feature type="coiled-coil region" evidence="4">
    <location>
        <begin position="496"/>
        <end position="551"/>
    </location>
</feature>
<keyword evidence="2" id="KW-0863">Zinc-finger</keyword>
<evidence type="ECO:0000256" key="3">
    <source>
        <dbReference type="ARBA" id="ARBA00022833"/>
    </source>
</evidence>